<evidence type="ECO:0000313" key="1">
    <source>
        <dbReference type="EMBL" id="CAB9523581.1"/>
    </source>
</evidence>
<proteinExistence type="predicted"/>
<dbReference type="AlphaFoldDB" id="A0A9N8ELT9"/>
<name>A0A9N8ELT9_9STRA</name>
<protein>
    <submittedName>
        <fullName evidence="1">Uncharacterized protein</fullName>
    </submittedName>
</protein>
<sequence>MIPPWVAMHFGSSREPTKKRTIREQIHLGGAANGLRLDDEASCCSAKLPVFPRESRRSLEARIQQAHQLVAGSTSEPKQRSKFTIVYPSFPLSPMALLKRTYSAVSGKSDRTVATVSTSASGSIASHSTCNDDYQPPSLLRSCSEESVISALDDDLVADDDDDNDWGYFVDVADEKEERPKKEISTGYRPFMRHTMHRGNQ</sequence>
<keyword evidence="2" id="KW-1185">Reference proteome</keyword>
<organism evidence="1 2">
    <name type="scientific">Seminavis robusta</name>
    <dbReference type="NCBI Taxonomy" id="568900"/>
    <lineage>
        <taxon>Eukaryota</taxon>
        <taxon>Sar</taxon>
        <taxon>Stramenopiles</taxon>
        <taxon>Ochrophyta</taxon>
        <taxon>Bacillariophyta</taxon>
        <taxon>Bacillariophyceae</taxon>
        <taxon>Bacillariophycidae</taxon>
        <taxon>Naviculales</taxon>
        <taxon>Naviculaceae</taxon>
        <taxon>Seminavis</taxon>
    </lineage>
</organism>
<comment type="caution">
    <text evidence="1">The sequence shown here is derived from an EMBL/GenBank/DDBJ whole genome shotgun (WGS) entry which is preliminary data.</text>
</comment>
<reference evidence="1" key="1">
    <citation type="submission" date="2020-06" db="EMBL/GenBank/DDBJ databases">
        <authorList>
            <consortium name="Plant Systems Biology data submission"/>
        </authorList>
    </citation>
    <scope>NUCLEOTIDE SEQUENCE</scope>
    <source>
        <strain evidence="1">D6</strain>
    </source>
</reference>
<gene>
    <name evidence="1" type="ORF">SEMRO_1433_G272260.1</name>
</gene>
<dbReference type="EMBL" id="CAICTM010001431">
    <property type="protein sequence ID" value="CAB9523581.1"/>
    <property type="molecule type" value="Genomic_DNA"/>
</dbReference>
<accession>A0A9N8ELT9</accession>
<evidence type="ECO:0000313" key="2">
    <source>
        <dbReference type="Proteomes" id="UP001153069"/>
    </source>
</evidence>
<dbReference type="Proteomes" id="UP001153069">
    <property type="component" value="Unassembled WGS sequence"/>
</dbReference>